<accession>A0A285FXU2</accession>
<organism evidence="2 3">
    <name type="scientific">Orenia metallireducens</name>
    <dbReference type="NCBI Taxonomy" id="1413210"/>
    <lineage>
        <taxon>Bacteria</taxon>
        <taxon>Bacillati</taxon>
        <taxon>Bacillota</taxon>
        <taxon>Clostridia</taxon>
        <taxon>Halanaerobiales</taxon>
        <taxon>Halobacteroidaceae</taxon>
        <taxon>Orenia</taxon>
    </lineage>
</organism>
<proteinExistence type="predicted"/>
<feature type="transmembrane region" description="Helical" evidence="1">
    <location>
        <begin position="324"/>
        <end position="342"/>
    </location>
</feature>
<keyword evidence="1" id="KW-1133">Transmembrane helix</keyword>
<reference evidence="3" key="1">
    <citation type="submission" date="2017-09" db="EMBL/GenBank/DDBJ databases">
        <authorList>
            <person name="Varghese N."/>
            <person name="Submissions S."/>
        </authorList>
    </citation>
    <scope>NUCLEOTIDE SEQUENCE [LARGE SCALE GENOMIC DNA]</scope>
    <source>
        <strain evidence="3">MSL47</strain>
    </source>
</reference>
<dbReference type="RefSeq" id="WP_097016620.1">
    <property type="nucleotide sequence ID" value="NZ_OBDZ01000003.1"/>
</dbReference>
<dbReference type="AlphaFoldDB" id="A0A285FXU2"/>
<feature type="transmembrane region" description="Helical" evidence="1">
    <location>
        <begin position="437"/>
        <end position="457"/>
    </location>
</feature>
<evidence type="ECO:0000313" key="3">
    <source>
        <dbReference type="Proteomes" id="UP000219573"/>
    </source>
</evidence>
<evidence type="ECO:0000313" key="2">
    <source>
        <dbReference type="EMBL" id="SNY16097.1"/>
    </source>
</evidence>
<dbReference type="STRING" id="1413210.U472_14110"/>
<name>A0A285FXU2_9FIRM</name>
<protein>
    <submittedName>
        <fullName evidence="2">Uncharacterized protein</fullName>
    </submittedName>
</protein>
<dbReference type="Proteomes" id="UP000219573">
    <property type="component" value="Unassembled WGS sequence"/>
</dbReference>
<dbReference type="InterPro" id="IPR043748">
    <property type="entry name" value="DUF5693"/>
</dbReference>
<feature type="transmembrane region" description="Helical" evidence="1">
    <location>
        <begin position="403"/>
        <end position="425"/>
    </location>
</feature>
<feature type="transmembrane region" description="Helical" evidence="1">
    <location>
        <begin position="347"/>
        <end position="365"/>
    </location>
</feature>
<dbReference type="OrthoDB" id="3805529at2"/>
<keyword evidence="1" id="KW-0472">Membrane</keyword>
<keyword evidence="1" id="KW-0812">Transmembrane</keyword>
<feature type="transmembrane region" description="Helical" evidence="1">
    <location>
        <begin position="371"/>
        <end position="391"/>
    </location>
</feature>
<evidence type="ECO:0000256" key="1">
    <source>
        <dbReference type="SAM" id="Phobius"/>
    </source>
</evidence>
<keyword evidence="3" id="KW-1185">Reference proteome</keyword>
<feature type="transmembrane region" description="Helical" evidence="1">
    <location>
        <begin position="478"/>
        <end position="497"/>
    </location>
</feature>
<dbReference type="Pfam" id="PF18949">
    <property type="entry name" value="DUF5693"/>
    <property type="match status" value="1"/>
</dbReference>
<gene>
    <name evidence="2" type="ORF">SAMN06265827_103162</name>
</gene>
<feature type="transmembrane region" description="Helical" evidence="1">
    <location>
        <begin position="552"/>
        <end position="571"/>
    </location>
</feature>
<sequence>MKRFLGLIIIIGLISATFLITKRHQVESSNRDVELVIDYSSLAEKEQIDLLIKLKDLGVKSVALEQESLRSLEAKNRITYYSGRELNFLSRFLSQDKDFDIDRLYIMGDNEVLSRLKDLLVTRLGEGRVERSGDFLLISDWKDKYLDIPLYFDSEVLAKLKGLGFNLIPRIAADNSVEEFREIINRLPHFDKVIFSGDNVVAYPKELAKTAKILKTNGITLGIIEPFIAYQQGANQLARNINLNAVRVHSLQQEELAKLGIEKTIDRYFKAVYERNVRVLYLKPFDERADTIKVIKGLAEKLRKSGYHLEVAQPFKELEDNKRLKLIVGLSLIAIISLLLTFYSSKLAYLCFGLGALALVGLYIFNQQLTLELIALKTAIIFPLVTFIYLLNRIKGEGTLINCYKLFIKGTMMTISGGILIQGLLVDREYLLQVAQFRGIKLAFLLPLILSTIYYLYFKYGNLEDLKQDISKLLTRKISIQDIIVVAVLIIGGIIYLSRTGNNPIIPVTSFEIQVRKLLEDILVIRPRFKSFLLGHPLLILGIYLSFKEKRYLWLLLLGLIGQITILNTFSHLHTPFIVSLFRVLIGVGLGGVIGGGLVCVVKLISRYRDKSLF</sequence>
<dbReference type="EMBL" id="OBDZ01000003">
    <property type="protein sequence ID" value="SNY16097.1"/>
    <property type="molecule type" value="Genomic_DNA"/>
</dbReference>
<feature type="transmembrane region" description="Helical" evidence="1">
    <location>
        <begin position="577"/>
        <end position="605"/>
    </location>
</feature>